<dbReference type="GO" id="GO:0003724">
    <property type="term" value="F:RNA helicase activity"/>
    <property type="evidence" value="ECO:0000318"/>
    <property type="project" value="GO_Central"/>
</dbReference>
<feature type="compositionally biased region" description="Basic and acidic residues" evidence="10">
    <location>
        <begin position="601"/>
        <end position="612"/>
    </location>
</feature>
<dbReference type="Proteomes" id="UP000007266">
    <property type="component" value="Linkage group 7"/>
</dbReference>
<dbReference type="FunCoup" id="D6WSI7">
    <property type="interactions" value="69"/>
</dbReference>
<dbReference type="EMBL" id="KQ971354">
    <property type="protein sequence ID" value="EFA07550.1"/>
    <property type="molecule type" value="Genomic_DNA"/>
</dbReference>
<feature type="compositionally biased region" description="Gly residues" evidence="10">
    <location>
        <begin position="72"/>
        <end position="83"/>
    </location>
</feature>
<comment type="catalytic activity">
    <reaction evidence="7">
        <text>ATP + H2O = ADP + phosphate + H(+)</text>
        <dbReference type="Rhea" id="RHEA:13065"/>
        <dbReference type="ChEBI" id="CHEBI:15377"/>
        <dbReference type="ChEBI" id="CHEBI:15378"/>
        <dbReference type="ChEBI" id="CHEBI:30616"/>
        <dbReference type="ChEBI" id="CHEBI:43474"/>
        <dbReference type="ChEBI" id="CHEBI:456216"/>
        <dbReference type="EC" id="3.6.4.13"/>
    </reaction>
</comment>
<dbReference type="EC" id="3.6.4.13" evidence="1"/>
<dbReference type="OrthoDB" id="196131at2759"/>
<evidence type="ECO:0000256" key="9">
    <source>
        <dbReference type="RuleBase" id="RU000492"/>
    </source>
</evidence>
<dbReference type="eggNOG" id="KOG0335">
    <property type="taxonomic scope" value="Eukaryota"/>
</dbReference>
<dbReference type="PANTHER" id="PTHR47958">
    <property type="entry name" value="ATP-DEPENDENT RNA HELICASE DBP3"/>
    <property type="match status" value="1"/>
</dbReference>
<dbReference type="InterPro" id="IPR001650">
    <property type="entry name" value="Helicase_C-like"/>
</dbReference>
<proteinExistence type="inferred from homology"/>
<evidence type="ECO:0000256" key="10">
    <source>
        <dbReference type="SAM" id="MobiDB-lite"/>
    </source>
</evidence>
<dbReference type="AlphaFoldDB" id="D6WSI7"/>
<reference evidence="14 15" key="2">
    <citation type="journal article" date="2010" name="Nucleic Acids Res.">
        <title>BeetleBase in 2010: revisions to provide comprehensive genomic information for Tribolium castaneum.</title>
        <authorList>
            <person name="Kim H.S."/>
            <person name="Murphy T."/>
            <person name="Xia J."/>
            <person name="Caragea D."/>
            <person name="Park Y."/>
            <person name="Beeman R.W."/>
            <person name="Lorenzen M.D."/>
            <person name="Butcher S."/>
            <person name="Manak J.R."/>
            <person name="Brown S.J."/>
        </authorList>
    </citation>
    <scope>GENOME REANNOTATION</scope>
    <source>
        <strain evidence="14 15">Georgia GA2</strain>
    </source>
</reference>
<feature type="domain" description="Helicase ATP-binding" evidence="11">
    <location>
        <begin position="237"/>
        <end position="420"/>
    </location>
</feature>
<dbReference type="OMA" id="NESIMMG"/>
<keyword evidence="6" id="KW-0694">RNA-binding</keyword>
<dbReference type="FunFam" id="3.40.50.300:FF:000008">
    <property type="entry name" value="ATP-dependent RNA helicase RhlB"/>
    <property type="match status" value="1"/>
</dbReference>
<dbReference type="SUPFAM" id="SSF52540">
    <property type="entry name" value="P-loop containing nucleoside triphosphate hydrolases"/>
    <property type="match status" value="2"/>
</dbReference>
<dbReference type="GO" id="GO:0031047">
    <property type="term" value="P:regulatory ncRNA-mediated gene silencing"/>
    <property type="evidence" value="ECO:0007669"/>
    <property type="project" value="UniProtKB-ARBA"/>
</dbReference>
<evidence type="ECO:0000256" key="8">
    <source>
        <dbReference type="PROSITE-ProRule" id="PRU00552"/>
    </source>
</evidence>
<keyword evidence="2 9" id="KW-0547">Nucleotide-binding</keyword>
<evidence type="ECO:0000259" key="11">
    <source>
        <dbReference type="PROSITE" id="PS51192"/>
    </source>
</evidence>
<protein>
    <recommendedName>
        <fullName evidence="1">RNA helicase</fullName>
        <ecNumber evidence="1">3.6.4.13</ecNumber>
    </recommendedName>
</protein>
<keyword evidence="3 9" id="KW-0378">Hydrolase</keyword>
<evidence type="ECO:0000259" key="12">
    <source>
        <dbReference type="PROSITE" id="PS51194"/>
    </source>
</evidence>
<accession>D6WSI7</accession>
<evidence type="ECO:0000313" key="15">
    <source>
        <dbReference type="Proteomes" id="UP000007266"/>
    </source>
</evidence>
<evidence type="ECO:0000256" key="4">
    <source>
        <dbReference type="ARBA" id="ARBA00022806"/>
    </source>
</evidence>
<keyword evidence="5 9" id="KW-0067">ATP-binding</keyword>
<organism evidence="14 15">
    <name type="scientific">Tribolium castaneum</name>
    <name type="common">Red flour beetle</name>
    <dbReference type="NCBI Taxonomy" id="7070"/>
    <lineage>
        <taxon>Eukaryota</taxon>
        <taxon>Metazoa</taxon>
        <taxon>Ecdysozoa</taxon>
        <taxon>Arthropoda</taxon>
        <taxon>Hexapoda</taxon>
        <taxon>Insecta</taxon>
        <taxon>Pterygota</taxon>
        <taxon>Neoptera</taxon>
        <taxon>Endopterygota</taxon>
        <taxon>Coleoptera</taxon>
        <taxon>Polyphaga</taxon>
        <taxon>Cucujiformia</taxon>
        <taxon>Tenebrionidae</taxon>
        <taxon>Tenebrionidae incertae sedis</taxon>
        <taxon>Tribolium</taxon>
    </lineage>
</organism>
<dbReference type="Pfam" id="PF00270">
    <property type="entry name" value="DEAD"/>
    <property type="match status" value="1"/>
</dbReference>
<dbReference type="GO" id="GO:0003729">
    <property type="term" value="F:mRNA binding"/>
    <property type="evidence" value="ECO:0000318"/>
    <property type="project" value="GO_Central"/>
</dbReference>
<dbReference type="CDD" id="cd18787">
    <property type="entry name" value="SF2_C_DEAD"/>
    <property type="match status" value="1"/>
</dbReference>
<dbReference type="GO" id="GO:0005524">
    <property type="term" value="F:ATP binding"/>
    <property type="evidence" value="ECO:0007669"/>
    <property type="project" value="UniProtKB-KW"/>
</dbReference>
<dbReference type="GO" id="GO:0043186">
    <property type="term" value="C:P granule"/>
    <property type="evidence" value="ECO:0000318"/>
    <property type="project" value="GO_Central"/>
</dbReference>
<feature type="compositionally biased region" description="Basic and acidic residues" evidence="10">
    <location>
        <begin position="124"/>
        <end position="138"/>
    </location>
</feature>
<dbReference type="SMART" id="SM00490">
    <property type="entry name" value="HELICc"/>
    <property type="match status" value="1"/>
</dbReference>
<evidence type="ECO:0000256" key="2">
    <source>
        <dbReference type="ARBA" id="ARBA00022741"/>
    </source>
</evidence>
<dbReference type="GO" id="GO:0005634">
    <property type="term" value="C:nucleus"/>
    <property type="evidence" value="ECO:0000318"/>
    <property type="project" value="GO_Central"/>
</dbReference>
<dbReference type="InParanoid" id="D6WSI7"/>
<evidence type="ECO:0000256" key="7">
    <source>
        <dbReference type="ARBA" id="ARBA00047984"/>
    </source>
</evidence>
<dbReference type="GO" id="GO:0007276">
    <property type="term" value="P:gamete generation"/>
    <property type="evidence" value="ECO:0000318"/>
    <property type="project" value="GO_Central"/>
</dbReference>
<dbReference type="STRING" id="7070.D6WSI7"/>
<dbReference type="SMART" id="SM00487">
    <property type="entry name" value="DEXDc"/>
    <property type="match status" value="1"/>
</dbReference>
<dbReference type="Pfam" id="PF00271">
    <property type="entry name" value="Helicase_C"/>
    <property type="match status" value="1"/>
</dbReference>
<dbReference type="PROSITE" id="PS00039">
    <property type="entry name" value="DEAD_ATP_HELICASE"/>
    <property type="match status" value="1"/>
</dbReference>
<dbReference type="InterPro" id="IPR000629">
    <property type="entry name" value="RNA-helicase_DEAD-box_CS"/>
</dbReference>
<feature type="domain" description="DEAD-box RNA helicase Q" evidence="13">
    <location>
        <begin position="206"/>
        <end position="234"/>
    </location>
</feature>
<name>D6WSI7_TRICA</name>
<dbReference type="PhylomeDB" id="D6WSI7"/>
<dbReference type="GO" id="GO:0030154">
    <property type="term" value="P:cell differentiation"/>
    <property type="evidence" value="ECO:0000318"/>
    <property type="project" value="GO_Central"/>
</dbReference>
<feature type="region of interest" description="Disordered" evidence="10">
    <location>
        <begin position="1"/>
        <end position="163"/>
    </location>
</feature>
<feature type="region of interest" description="Disordered" evidence="10">
    <location>
        <begin position="592"/>
        <end position="627"/>
    </location>
</feature>
<feature type="compositionally biased region" description="Basic and acidic residues" evidence="10">
    <location>
        <begin position="145"/>
        <end position="163"/>
    </location>
</feature>
<dbReference type="KEGG" id="tca:641597"/>
<reference evidence="14 15" key="1">
    <citation type="journal article" date="2008" name="Nature">
        <title>The genome of the model beetle and pest Tribolium castaneum.</title>
        <authorList>
            <consortium name="Tribolium Genome Sequencing Consortium"/>
            <person name="Richards S."/>
            <person name="Gibbs R.A."/>
            <person name="Weinstock G.M."/>
            <person name="Brown S.J."/>
            <person name="Denell R."/>
            <person name="Beeman R.W."/>
            <person name="Gibbs R."/>
            <person name="Beeman R.W."/>
            <person name="Brown S.J."/>
            <person name="Bucher G."/>
            <person name="Friedrich M."/>
            <person name="Grimmelikhuijzen C.J."/>
            <person name="Klingler M."/>
            <person name="Lorenzen M."/>
            <person name="Richards S."/>
            <person name="Roth S."/>
            <person name="Schroder R."/>
            <person name="Tautz D."/>
            <person name="Zdobnov E.M."/>
            <person name="Muzny D."/>
            <person name="Gibbs R.A."/>
            <person name="Weinstock G.M."/>
            <person name="Attaway T."/>
            <person name="Bell S."/>
            <person name="Buhay C.J."/>
            <person name="Chandrabose M.N."/>
            <person name="Chavez D."/>
            <person name="Clerk-Blankenburg K.P."/>
            <person name="Cree A."/>
            <person name="Dao M."/>
            <person name="Davis C."/>
            <person name="Chacko J."/>
            <person name="Dinh H."/>
            <person name="Dugan-Rocha S."/>
            <person name="Fowler G."/>
            <person name="Garner T.T."/>
            <person name="Garnes J."/>
            <person name="Gnirke A."/>
            <person name="Hawes A."/>
            <person name="Hernandez J."/>
            <person name="Hines S."/>
            <person name="Holder M."/>
            <person name="Hume J."/>
            <person name="Jhangiani S.N."/>
            <person name="Joshi V."/>
            <person name="Khan Z.M."/>
            <person name="Jackson L."/>
            <person name="Kovar C."/>
            <person name="Kowis A."/>
            <person name="Lee S."/>
            <person name="Lewis L.R."/>
            <person name="Margolis J."/>
            <person name="Morgan M."/>
            <person name="Nazareth L.V."/>
            <person name="Nguyen N."/>
            <person name="Okwuonu G."/>
            <person name="Parker D."/>
            <person name="Richards S."/>
            <person name="Ruiz S.J."/>
            <person name="Santibanez J."/>
            <person name="Savard J."/>
            <person name="Scherer S.E."/>
            <person name="Schneider B."/>
            <person name="Sodergren E."/>
            <person name="Tautz D."/>
            <person name="Vattahil S."/>
            <person name="Villasana D."/>
            <person name="White C.S."/>
            <person name="Wright R."/>
            <person name="Park Y."/>
            <person name="Beeman R.W."/>
            <person name="Lord J."/>
            <person name="Oppert B."/>
            <person name="Lorenzen M."/>
            <person name="Brown S."/>
            <person name="Wang L."/>
            <person name="Savard J."/>
            <person name="Tautz D."/>
            <person name="Richards S."/>
            <person name="Weinstock G."/>
            <person name="Gibbs R.A."/>
            <person name="Liu Y."/>
            <person name="Worley K."/>
            <person name="Weinstock G."/>
            <person name="Elsik C.G."/>
            <person name="Reese J.T."/>
            <person name="Elhaik E."/>
            <person name="Landan G."/>
            <person name="Graur D."/>
            <person name="Arensburger P."/>
            <person name="Atkinson P."/>
            <person name="Beeman R.W."/>
            <person name="Beidler J."/>
            <person name="Brown S.J."/>
            <person name="Demuth J.P."/>
            <person name="Drury D.W."/>
            <person name="Du Y.Z."/>
            <person name="Fujiwara H."/>
            <person name="Lorenzen M."/>
            <person name="Maselli V."/>
            <person name="Osanai M."/>
            <person name="Park Y."/>
            <person name="Robertson H.M."/>
            <person name="Tu Z."/>
            <person name="Wang J.J."/>
            <person name="Wang S."/>
            <person name="Richards S."/>
            <person name="Song H."/>
            <person name="Zhang L."/>
            <person name="Sodergren E."/>
            <person name="Werner D."/>
            <person name="Stanke M."/>
            <person name="Morgenstern B."/>
            <person name="Solovyev V."/>
            <person name="Kosarev P."/>
            <person name="Brown G."/>
            <person name="Chen H.C."/>
            <person name="Ermolaeva O."/>
            <person name="Hlavina W."/>
            <person name="Kapustin Y."/>
            <person name="Kiryutin B."/>
            <person name="Kitts P."/>
            <person name="Maglott D."/>
            <person name="Pruitt K."/>
            <person name="Sapojnikov V."/>
            <person name="Souvorov A."/>
            <person name="Mackey A.J."/>
            <person name="Waterhouse R.M."/>
            <person name="Wyder S."/>
            <person name="Zdobnov E.M."/>
            <person name="Zdobnov E.M."/>
            <person name="Wyder S."/>
            <person name="Kriventseva E.V."/>
            <person name="Kadowaki T."/>
            <person name="Bork P."/>
            <person name="Aranda M."/>
            <person name="Bao R."/>
            <person name="Beermann A."/>
            <person name="Berns N."/>
            <person name="Bolognesi R."/>
            <person name="Bonneton F."/>
            <person name="Bopp D."/>
            <person name="Brown S.J."/>
            <person name="Bucher G."/>
            <person name="Butts T."/>
            <person name="Chaumot A."/>
            <person name="Denell R.E."/>
            <person name="Ferrier D.E."/>
            <person name="Friedrich M."/>
            <person name="Gordon C.M."/>
            <person name="Jindra M."/>
            <person name="Klingler M."/>
            <person name="Lan Q."/>
            <person name="Lattorff H.M."/>
            <person name="Laudet V."/>
            <person name="von Levetsow C."/>
            <person name="Liu Z."/>
            <person name="Lutz R."/>
            <person name="Lynch J.A."/>
            <person name="da Fonseca R.N."/>
            <person name="Posnien N."/>
            <person name="Reuter R."/>
            <person name="Roth S."/>
            <person name="Savard J."/>
            <person name="Schinko J.B."/>
            <person name="Schmitt C."/>
            <person name="Schoppmeier M."/>
            <person name="Schroder R."/>
            <person name="Shippy T.D."/>
            <person name="Simonnet F."/>
            <person name="Marques-Souza H."/>
            <person name="Tautz D."/>
            <person name="Tomoyasu Y."/>
            <person name="Trauner J."/>
            <person name="Van der Zee M."/>
            <person name="Vervoort M."/>
            <person name="Wittkopp N."/>
            <person name="Wimmer E.A."/>
            <person name="Yang X."/>
            <person name="Jones A.K."/>
            <person name="Sattelle D.B."/>
            <person name="Ebert P.R."/>
            <person name="Nelson D."/>
            <person name="Scott J.G."/>
            <person name="Beeman R.W."/>
            <person name="Muthukrishnan S."/>
            <person name="Kramer K.J."/>
            <person name="Arakane Y."/>
            <person name="Beeman R.W."/>
            <person name="Zhu Q."/>
            <person name="Hogenkamp D."/>
            <person name="Dixit R."/>
            <person name="Oppert B."/>
            <person name="Jiang H."/>
            <person name="Zou Z."/>
            <person name="Marshall J."/>
            <person name="Elpidina E."/>
            <person name="Vinokurov K."/>
            <person name="Oppert C."/>
            <person name="Zou Z."/>
            <person name="Evans J."/>
            <person name="Lu Z."/>
            <person name="Zhao P."/>
            <person name="Sumathipala N."/>
            <person name="Altincicek B."/>
            <person name="Vilcinskas A."/>
            <person name="Williams M."/>
            <person name="Hultmark D."/>
            <person name="Hetru C."/>
            <person name="Jiang H."/>
            <person name="Grimmelikhuijzen C.J."/>
            <person name="Hauser F."/>
            <person name="Cazzamali G."/>
            <person name="Williamson M."/>
            <person name="Park Y."/>
            <person name="Li B."/>
            <person name="Tanaka Y."/>
            <person name="Predel R."/>
            <person name="Neupert S."/>
            <person name="Schachtner J."/>
            <person name="Verleyen P."/>
            <person name="Raible F."/>
            <person name="Bork P."/>
            <person name="Friedrich M."/>
            <person name="Walden K.K."/>
            <person name="Robertson H.M."/>
            <person name="Angeli S."/>
            <person name="Foret S."/>
            <person name="Bucher G."/>
            <person name="Schuetz S."/>
            <person name="Maleszka R."/>
            <person name="Wimmer E.A."/>
            <person name="Beeman R.W."/>
            <person name="Lorenzen M."/>
            <person name="Tomoyasu Y."/>
            <person name="Miller S.C."/>
            <person name="Grossmann D."/>
            <person name="Bucher G."/>
        </authorList>
    </citation>
    <scope>NUCLEOTIDE SEQUENCE [LARGE SCALE GENOMIC DNA]</scope>
    <source>
        <strain evidence="14 15">Georgia GA2</strain>
    </source>
</reference>
<dbReference type="PROSITE" id="PS51195">
    <property type="entry name" value="Q_MOTIF"/>
    <property type="match status" value="1"/>
</dbReference>
<dbReference type="InterPro" id="IPR014001">
    <property type="entry name" value="Helicase_ATP-bd"/>
</dbReference>
<keyword evidence="15" id="KW-1185">Reference proteome</keyword>
<evidence type="ECO:0000256" key="1">
    <source>
        <dbReference type="ARBA" id="ARBA00012552"/>
    </source>
</evidence>
<dbReference type="PROSITE" id="PS51194">
    <property type="entry name" value="HELICASE_CTER"/>
    <property type="match status" value="1"/>
</dbReference>
<comment type="similarity">
    <text evidence="9">Belongs to the DEAD box helicase family.</text>
</comment>
<evidence type="ECO:0000313" key="14">
    <source>
        <dbReference type="EMBL" id="EFA07550.1"/>
    </source>
</evidence>
<feature type="compositionally biased region" description="Polar residues" evidence="10">
    <location>
        <begin position="53"/>
        <end position="62"/>
    </location>
</feature>
<dbReference type="PROSITE" id="PS51192">
    <property type="entry name" value="HELICASE_ATP_BIND_1"/>
    <property type="match status" value="1"/>
</dbReference>
<dbReference type="FunFam" id="3.40.50.300:FF:000397">
    <property type="entry name" value="Probable ATP-dependent RNA helicase DDX4"/>
    <property type="match status" value="1"/>
</dbReference>
<dbReference type="InterPro" id="IPR014014">
    <property type="entry name" value="RNA_helicase_DEAD_Q_motif"/>
</dbReference>
<evidence type="ECO:0000256" key="3">
    <source>
        <dbReference type="ARBA" id="ARBA00022801"/>
    </source>
</evidence>
<dbReference type="HOGENOM" id="CLU_003041_16_3_1"/>
<feature type="short sequence motif" description="Q motif" evidence="8">
    <location>
        <begin position="206"/>
        <end position="234"/>
    </location>
</feature>
<dbReference type="GO" id="GO:0016787">
    <property type="term" value="F:hydrolase activity"/>
    <property type="evidence" value="ECO:0007669"/>
    <property type="project" value="UniProtKB-KW"/>
</dbReference>
<evidence type="ECO:0000256" key="5">
    <source>
        <dbReference type="ARBA" id="ARBA00022840"/>
    </source>
</evidence>
<gene>
    <name evidence="14" type="primary">AUGUSTUS-3.0.2_10103</name>
    <name evidence="14" type="ORF">TcasGA2_TC010103</name>
</gene>
<dbReference type="InterPro" id="IPR044763">
    <property type="entry name" value="Ded1/Dbp1_DEADc"/>
</dbReference>
<keyword evidence="4 9" id="KW-0347">Helicase</keyword>
<dbReference type="Gene3D" id="3.40.50.300">
    <property type="entry name" value="P-loop containing nucleotide triphosphate hydrolases"/>
    <property type="match status" value="2"/>
</dbReference>
<dbReference type="CDD" id="cd17967">
    <property type="entry name" value="DEADc_DDX3_DDX4"/>
    <property type="match status" value="1"/>
</dbReference>
<sequence length="627" mass="67981">MCDDDDWDTPTSSAPAFSEQRGGVISEGGCKFSSGRGFVPAERNDGPSFDSWGDSSNDNGYTNGRKRDDGGNEWGDSGGGGGFSWENNDDSGGGRGRGGRGGRGRGGGRGGFDRGGRGGGRGGFRNDFENGDRGERGGRGGGRGGGRDGDRGDGGGEEKKREFYIPPEVENVEDLFTSGITTGVNFMKLDEIEVKVTGNDAPPPITSFETSGLRPHLLENVKKSGYTKPTAIQKYAIPVILSGRDLMSCAQTGSGKTAAFMLPIIHNLLSDKNPPNTENNCAQPVVVIMSPTRELAIQIADQGKKFAYNSTVKVAVIYGGTSTNHQRGRILGGCHILVATPGRLKDFVNRGNVSFNSLKYFVLDEADRMLDMGFLGDVEEMLSHQSMPATGERQTLMFSATFPEEVQQLAGKFLLNYIFIAVGIVGSACTDVEQKFFQVSKFDKRSKLVSILEKAPNERTLIFVETKRNADFLATFLSEQNIQSTSIHGDRYQSEREKALLDFKTGHRKVLVATGVAARGLDIKDVQHVINYDLPKSIDEYVHRIGRTGRVGNKGKATSFFDEDQDRNLASDLAKILSQAKQEIPEWLGSKSYGGSADQFGGRDIRGDDFGRGQDFSNAAVQEEEVW</sequence>
<feature type="domain" description="Helicase C-terminal" evidence="12">
    <location>
        <begin position="431"/>
        <end position="592"/>
    </location>
</feature>
<dbReference type="InterPro" id="IPR027417">
    <property type="entry name" value="P-loop_NTPase"/>
</dbReference>
<dbReference type="InterPro" id="IPR011545">
    <property type="entry name" value="DEAD/DEAH_box_helicase_dom"/>
</dbReference>
<evidence type="ECO:0000256" key="6">
    <source>
        <dbReference type="ARBA" id="ARBA00022884"/>
    </source>
</evidence>
<dbReference type="GO" id="GO:0007281">
    <property type="term" value="P:germ cell development"/>
    <property type="evidence" value="ECO:0000318"/>
    <property type="project" value="GO_Central"/>
</dbReference>
<evidence type="ECO:0000259" key="13">
    <source>
        <dbReference type="PROSITE" id="PS51195"/>
    </source>
</evidence>